<evidence type="ECO:0000313" key="3">
    <source>
        <dbReference type="EMBL" id="WYY07428.1"/>
    </source>
</evidence>
<dbReference type="Proteomes" id="UP001479933">
    <property type="component" value="Chromosome"/>
</dbReference>
<dbReference type="EC" id="7.1.1.-" evidence="1"/>
<dbReference type="PANTHER" id="PTHR33269:SF19">
    <property type="entry name" value="NADH-QUINONE OXIDOREDUCTASE SUBUNIT J"/>
    <property type="match status" value="1"/>
</dbReference>
<comment type="catalytic activity">
    <reaction evidence="1">
        <text>a quinone + NADH + 5 H(+)(in) = a quinol + NAD(+) + 4 H(+)(out)</text>
        <dbReference type="Rhea" id="RHEA:57888"/>
        <dbReference type="ChEBI" id="CHEBI:15378"/>
        <dbReference type="ChEBI" id="CHEBI:24646"/>
        <dbReference type="ChEBI" id="CHEBI:57540"/>
        <dbReference type="ChEBI" id="CHEBI:57945"/>
        <dbReference type="ChEBI" id="CHEBI:132124"/>
    </reaction>
</comment>
<dbReference type="InterPro" id="IPR001457">
    <property type="entry name" value="NADH_UbQ/plastoQ_OxRdtase_su6"/>
</dbReference>
<dbReference type="Pfam" id="PF00499">
    <property type="entry name" value="Oxidored_q3"/>
    <property type="match status" value="1"/>
</dbReference>
<dbReference type="InterPro" id="IPR042106">
    <property type="entry name" value="Nuo/plastoQ_OxRdtase_6_NuoJ"/>
</dbReference>
<dbReference type="RefSeq" id="WP_066169431.1">
    <property type="nucleotide sequence ID" value="NZ_CP136137.1"/>
</dbReference>
<evidence type="ECO:0000256" key="2">
    <source>
        <dbReference type="SAM" id="MobiDB-lite"/>
    </source>
</evidence>
<accession>A0ABZ2U192</accession>
<keyword evidence="4" id="KW-1185">Reference proteome</keyword>
<feature type="transmembrane region" description="Helical" evidence="1">
    <location>
        <begin position="167"/>
        <end position="189"/>
    </location>
</feature>
<proteinExistence type="inferred from homology"/>
<dbReference type="PANTHER" id="PTHR33269">
    <property type="entry name" value="NADH-UBIQUINONE OXIDOREDUCTASE CHAIN 6"/>
    <property type="match status" value="1"/>
</dbReference>
<feature type="region of interest" description="Disordered" evidence="2">
    <location>
        <begin position="255"/>
        <end position="288"/>
    </location>
</feature>
<dbReference type="GO" id="GO:0050136">
    <property type="term" value="F:NADH dehydrogenase (quinone) (non-electrogenic) activity"/>
    <property type="evidence" value="ECO:0007669"/>
    <property type="project" value="UniProtKB-EC"/>
</dbReference>
<name>A0ABZ2U192_9ACTN</name>
<reference evidence="3 4" key="1">
    <citation type="journal article" date="2023" name="Virus Evol.">
        <title>Computational host range prediction-The good, the bad, and the ugly.</title>
        <authorList>
            <person name="Howell A.A."/>
            <person name="Versoza C.J."/>
            <person name="Pfeifer S.P."/>
        </authorList>
    </citation>
    <scope>NUCLEOTIDE SEQUENCE [LARGE SCALE GENOMIC DNA]</scope>
    <source>
        <strain evidence="3 4">1610/1b</strain>
    </source>
</reference>
<organism evidence="3 4">
    <name type="scientific">Gordonia hydrophobica</name>
    <dbReference type="NCBI Taxonomy" id="40516"/>
    <lineage>
        <taxon>Bacteria</taxon>
        <taxon>Bacillati</taxon>
        <taxon>Actinomycetota</taxon>
        <taxon>Actinomycetes</taxon>
        <taxon>Mycobacteriales</taxon>
        <taxon>Gordoniaceae</taxon>
        <taxon>Gordonia</taxon>
    </lineage>
</organism>
<dbReference type="NCBIfam" id="NF005165">
    <property type="entry name" value="PRK06638.1-5"/>
    <property type="match status" value="1"/>
</dbReference>
<sequence>MTGLLLAQELTRTSSTEAITFWVLGVIVVIGALGVVLSPKAVYSAVFLAMTMIILAVFYVMQGALFLGVVQVVVYTGAVMMLFLFVLMLIGVDSSESLVETIKGQRLSAVGLGLGFAVLLIAAIGSATLSVFAGAPDYSRGSAASTGLSTGGNENIRALAELIFGRYLWAFELTGALLITATLGAMVLAHRPRLGPRRGQRELSIERFASGSHATPLPPPGVYARHNAVDVPAREPDGSPSSLSVNAMITARDLSARELRSQSAGHDESTPDQVTGAAGSDSELEDHR</sequence>
<evidence type="ECO:0000313" key="4">
    <source>
        <dbReference type="Proteomes" id="UP001479933"/>
    </source>
</evidence>
<comment type="function">
    <text evidence="1">NDH-1 shuttles electrons from NADH, via FMN and iron-sulfur (Fe-S) centers, to quinones in the respiratory chain. Couples the redox reaction to proton translocation (for every two electrons transferred, four hydrogen ions are translocated across the cytoplasmic membrane), and thus conserves the redox energy in a proton gradient.</text>
</comment>
<keyword evidence="1" id="KW-0812">Transmembrane</keyword>
<comment type="similarity">
    <text evidence="1">Belongs to the complex I subunit 6 family.</text>
</comment>
<feature type="transmembrane region" description="Helical" evidence="1">
    <location>
        <begin position="72"/>
        <end position="92"/>
    </location>
</feature>
<keyword evidence="1" id="KW-0472">Membrane</keyword>
<dbReference type="Gene3D" id="1.20.120.1200">
    <property type="entry name" value="NADH-ubiquinone/plastoquinone oxidoreductase chain 6, subunit NuoJ"/>
    <property type="match status" value="1"/>
</dbReference>
<dbReference type="EMBL" id="CP136137">
    <property type="protein sequence ID" value="WYY07428.1"/>
    <property type="molecule type" value="Genomic_DNA"/>
</dbReference>
<feature type="transmembrane region" description="Helical" evidence="1">
    <location>
        <begin position="19"/>
        <end position="38"/>
    </location>
</feature>
<evidence type="ECO:0000256" key="1">
    <source>
        <dbReference type="RuleBase" id="RU004429"/>
    </source>
</evidence>
<gene>
    <name evidence="3" type="ORF">RVF87_20970</name>
</gene>
<keyword evidence="1" id="KW-0520">NAD</keyword>
<feature type="transmembrane region" description="Helical" evidence="1">
    <location>
        <begin position="45"/>
        <end position="66"/>
    </location>
</feature>
<protein>
    <recommendedName>
        <fullName evidence="1">NADH-quinone oxidoreductase subunit J</fullName>
        <ecNumber evidence="1">7.1.1.-</ecNumber>
    </recommendedName>
</protein>
<feature type="compositionally biased region" description="Basic and acidic residues" evidence="2">
    <location>
        <begin position="255"/>
        <end position="269"/>
    </location>
</feature>
<keyword evidence="3" id="KW-0560">Oxidoreductase</keyword>
<keyword evidence="1" id="KW-1003">Cell membrane</keyword>
<feature type="transmembrane region" description="Helical" evidence="1">
    <location>
        <begin position="112"/>
        <end position="135"/>
    </location>
</feature>
<comment type="subcellular location">
    <subcellularLocation>
        <location evidence="1">Cell membrane</location>
        <topology evidence="1">Multi-pass membrane protein</topology>
    </subcellularLocation>
</comment>
<keyword evidence="1" id="KW-0874">Quinone</keyword>
<keyword evidence="1" id="KW-1133">Transmembrane helix</keyword>